<keyword evidence="3" id="KW-1185">Reference proteome</keyword>
<feature type="active site" evidence="1">
    <location>
        <position position="237"/>
    </location>
</feature>
<dbReference type="GO" id="GO:0005739">
    <property type="term" value="C:mitochondrion"/>
    <property type="evidence" value="ECO:0007669"/>
    <property type="project" value="UniProtKB-SubCell"/>
</dbReference>
<comment type="subcellular location">
    <subcellularLocation>
        <location evidence="1">Mitochondrion</location>
    </subcellularLocation>
</comment>
<organism evidence="2 3">
    <name type="scientific">Aphis craccivora</name>
    <name type="common">Cowpea aphid</name>
    <dbReference type="NCBI Taxonomy" id="307492"/>
    <lineage>
        <taxon>Eukaryota</taxon>
        <taxon>Metazoa</taxon>
        <taxon>Ecdysozoa</taxon>
        <taxon>Arthropoda</taxon>
        <taxon>Hexapoda</taxon>
        <taxon>Insecta</taxon>
        <taxon>Pterygota</taxon>
        <taxon>Neoptera</taxon>
        <taxon>Paraneoptera</taxon>
        <taxon>Hemiptera</taxon>
        <taxon>Sternorrhyncha</taxon>
        <taxon>Aphidomorpha</taxon>
        <taxon>Aphidoidea</taxon>
        <taxon>Aphididae</taxon>
        <taxon>Aphidini</taxon>
        <taxon>Aphis</taxon>
        <taxon>Aphis</taxon>
    </lineage>
</organism>
<dbReference type="PANTHER" id="PTHR31340:SF5">
    <property type="entry name" value="MITOCHONDRIAL GENOME MAINTENANCE EXONUCLEASE 1"/>
    <property type="match status" value="1"/>
</dbReference>
<reference evidence="2 3" key="1">
    <citation type="submission" date="2019-08" db="EMBL/GenBank/DDBJ databases">
        <title>Whole genome of Aphis craccivora.</title>
        <authorList>
            <person name="Voronova N.V."/>
            <person name="Shulinski R.S."/>
            <person name="Bandarenka Y.V."/>
            <person name="Zhorov D.G."/>
            <person name="Warner D."/>
        </authorList>
    </citation>
    <scope>NUCLEOTIDE SEQUENCE [LARGE SCALE GENOMIC DNA]</scope>
    <source>
        <strain evidence="2">180601</strain>
        <tissue evidence="2">Whole Body</tissue>
    </source>
</reference>
<dbReference type="PANTHER" id="PTHR31340">
    <property type="entry name" value="MITOCHONDRIAL GENOME MAINTENANCE EXONUCLEASE 1"/>
    <property type="match status" value="1"/>
</dbReference>
<dbReference type="EMBL" id="VUJU01002340">
    <property type="protein sequence ID" value="KAF0761620.1"/>
    <property type="molecule type" value="Genomic_DNA"/>
</dbReference>
<gene>
    <name evidence="2" type="ORF">FWK35_00021367</name>
</gene>
<feature type="active site" evidence="1">
    <location>
        <position position="224"/>
    </location>
</feature>
<proteinExistence type="inferred from homology"/>
<dbReference type="OrthoDB" id="5777131at2759"/>
<evidence type="ECO:0000313" key="3">
    <source>
        <dbReference type="Proteomes" id="UP000478052"/>
    </source>
</evidence>
<dbReference type="Gene3D" id="3.90.320.10">
    <property type="match status" value="1"/>
</dbReference>
<dbReference type="GO" id="GO:0008297">
    <property type="term" value="F:single-stranded DNA exodeoxyribonuclease activity"/>
    <property type="evidence" value="ECO:0007669"/>
    <property type="project" value="UniProtKB-UniRule"/>
</dbReference>
<dbReference type="InterPro" id="IPR011604">
    <property type="entry name" value="PDDEXK-like_dom_sf"/>
</dbReference>
<comment type="caution">
    <text evidence="2">The sequence shown here is derived from an EMBL/GenBank/DDBJ whole genome shotgun (WGS) entry which is preliminary data.</text>
</comment>
<keyword evidence="1 2" id="KW-0269">Exonuclease</keyword>
<evidence type="ECO:0000256" key="1">
    <source>
        <dbReference type="HAMAP-Rule" id="MF_03030"/>
    </source>
</evidence>
<dbReference type="AlphaFoldDB" id="A0A6G0YV03"/>
<dbReference type="HAMAP" id="MF_03030">
    <property type="entry name" value="MGME1"/>
    <property type="match status" value="1"/>
</dbReference>
<dbReference type="Proteomes" id="UP000478052">
    <property type="component" value="Unassembled WGS sequence"/>
</dbReference>
<comment type="function">
    <text evidence="1">Metal-dependent single-stranded DNA (ssDNA) exonuclease involved in mitochondrial genome maintenance.</text>
</comment>
<feature type="active site" evidence="1">
    <location>
        <position position="239"/>
    </location>
</feature>
<dbReference type="GO" id="GO:0006264">
    <property type="term" value="P:mitochondrial DNA replication"/>
    <property type="evidence" value="ECO:0007669"/>
    <property type="project" value="TreeGrafter"/>
</dbReference>
<protein>
    <recommendedName>
        <fullName evidence="1">Mitochondrial genome maintenance exonuclease 1</fullName>
        <ecNumber evidence="1">3.1.-.-</ecNumber>
    </recommendedName>
</protein>
<sequence length="322" mass="36881">MIGIRASLRFKTTNCKKDLGTVFKQMNRDTKQLFGDLLETSKTRKHRLKLAEKIVGDEKEKENNYLNRLKSKIKPTTEDDINGMVNDSKQNLNQEYYGKLTIEMPSEMIIHETPKRDLPSVTNILNTTMSEKSKAALENWKKSMIEKMGEDGFNKYSRELMAMGSAMHSKIRSHLTGCPSDISHYDEVENCWKSLDAVIKNVSKPILVEKMVVHDGLSYKGIVDCVAFYKDTPVVIEWKKSSRDKSSLQATYDAPIQLAAYMGAVNNDNSYDFKVEEGLVVVAYSDGHPANVFKLTKQACLDYWTIWMKRLNKYKQIQSSFK</sequence>
<evidence type="ECO:0000313" key="2">
    <source>
        <dbReference type="EMBL" id="KAF0761620.1"/>
    </source>
</evidence>
<comment type="similarity">
    <text evidence="1">Belongs to the MGME1 family.</text>
</comment>
<keyword evidence="1" id="KW-0378">Hydrolase</keyword>
<accession>A0A6G0YV03</accession>
<name>A0A6G0YV03_APHCR</name>
<dbReference type="EC" id="3.1.-.-" evidence="1"/>
<dbReference type="GO" id="GO:0043504">
    <property type="term" value="P:mitochondrial DNA repair"/>
    <property type="evidence" value="ECO:0007669"/>
    <property type="project" value="UniProtKB-UniRule"/>
</dbReference>
<keyword evidence="1" id="KW-0540">Nuclease</keyword>
<keyword evidence="1" id="KW-0496">Mitochondrion</keyword>